<feature type="region of interest" description="Disordered" evidence="1">
    <location>
        <begin position="284"/>
        <end position="306"/>
    </location>
</feature>
<dbReference type="InterPro" id="IPR036322">
    <property type="entry name" value="WD40_repeat_dom_sf"/>
</dbReference>
<gene>
    <name evidence="3" type="ORF">PSYICH_LOCUS6541</name>
</gene>
<feature type="region of interest" description="Disordered" evidence="1">
    <location>
        <begin position="1144"/>
        <end position="1167"/>
    </location>
</feature>
<feature type="region of interest" description="Disordered" evidence="1">
    <location>
        <begin position="860"/>
        <end position="880"/>
    </location>
</feature>
<name>A0A9P0GCW1_9CUCU</name>
<dbReference type="PANTHER" id="PTHR13268">
    <property type="entry name" value="BREAST CARCINOMA AMPLIFIED SEQUENCE 3"/>
    <property type="match status" value="1"/>
</dbReference>
<organism evidence="3 4">
    <name type="scientific">Psylliodes chrysocephalus</name>
    <dbReference type="NCBI Taxonomy" id="3402493"/>
    <lineage>
        <taxon>Eukaryota</taxon>
        <taxon>Metazoa</taxon>
        <taxon>Ecdysozoa</taxon>
        <taxon>Arthropoda</taxon>
        <taxon>Hexapoda</taxon>
        <taxon>Insecta</taxon>
        <taxon>Pterygota</taxon>
        <taxon>Neoptera</taxon>
        <taxon>Endopterygota</taxon>
        <taxon>Coleoptera</taxon>
        <taxon>Polyphaga</taxon>
        <taxon>Cucujiformia</taxon>
        <taxon>Chrysomeloidea</taxon>
        <taxon>Chrysomelidae</taxon>
        <taxon>Galerucinae</taxon>
        <taxon>Alticini</taxon>
        <taxon>Psylliodes</taxon>
    </lineage>
</organism>
<accession>A0A9P0GCW1</accession>
<feature type="domain" description="BCAS3 WD40" evidence="2">
    <location>
        <begin position="54"/>
        <end position="458"/>
    </location>
</feature>
<dbReference type="OrthoDB" id="25778at2759"/>
<protein>
    <recommendedName>
        <fullName evidence="2">BCAS3 WD40 domain-containing protein</fullName>
    </recommendedName>
</protein>
<evidence type="ECO:0000313" key="3">
    <source>
        <dbReference type="EMBL" id="CAH1106281.1"/>
    </source>
</evidence>
<dbReference type="EMBL" id="OV651814">
    <property type="protein sequence ID" value="CAH1106281.1"/>
    <property type="molecule type" value="Genomic_DNA"/>
</dbReference>
<feature type="compositionally biased region" description="Basic and acidic residues" evidence="1">
    <location>
        <begin position="960"/>
        <end position="974"/>
    </location>
</feature>
<dbReference type="Proteomes" id="UP001153636">
    <property type="component" value="Chromosome 2"/>
</dbReference>
<evidence type="ECO:0000313" key="4">
    <source>
        <dbReference type="Proteomes" id="UP001153636"/>
    </source>
</evidence>
<dbReference type="PANTHER" id="PTHR13268:SF0">
    <property type="entry name" value="BCAS3 MICROTUBULE ASSOCIATED CELL MIGRATION FACTOR"/>
    <property type="match status" value="1"/>
</dbReference>
<dbReference type="GO" id="GO:0006914">
    <property type="term" value="P:autophagy"/>
    <property type="evidence" value="ECO:0007669"/>
    <property type="project" value="InterPro"/>
</dbReference>
<dbReference type="GO" id="GO:0042594">
    <property type="term" value="P:response to starvation"/>
    <property type="evidence" value="ECO:0007669"/>
    <property type="project" value="TreeGrafter"/>
</dbReference>
<sequence>MSDSPTNSGLETFLGPSKVLPRHVNDPTILDSVAGFINEVVPTSHAGSHDIKDQILWARFEEPENDKNSPQGNNSFSSTVPATLVLVLGYTTGIQMWAIPANGEATEILSWRHGFVKVLKFLPVPYLVGNITKKDVFASKRPLLAICDSSSSGPQFSSLNFVSLKTGEQVKVIKFKNSVLDVLANKQSVVVTFIHEKIAVFDAFTLEDHMTVTTCYLSPGLNPNPVTLGSKWLAYAEKKMNLSKRSSGGMDGDGVQSYTATVIHAAKSLGRGLRELGESVANSLTRSNNFKPGTSPNSPQAGGQLDVPHKGVVTILDIGSPYVQSQDRPSPTADPVIAHFNAHTEAIVALQFDPSGMLLLTADKRGHDFHLFRIHPHPGGSTLATVHHLYILHRGDTSAKVQDMCFSPDSRWASISTLRGTTHVFPVTPYGGNVGMRTHATSHVVNKMSRFHRSAGLSVDGRSNSPISMFEAPSISNFPYHNPRLPPFPHPTVVNPLAQIRQPVLIQNTGTAPPARQPTGRQRIPSTSEDVCLCVVTYFAAPRALLDINRDATLTKQPKPVESLFIMSCHGTLVQYDLDPHQLSNIPKERVSSDTPIELTVTRKAQWLLQRRNGTVDLVPPMTKENLSYIGYEASPFTFKKEKPVYNDEHWLSQVEIITHAGPHRRLWMGPQFTFKTYKTVAGSPLSVGEAQPIDLGHSKPINMPITKANAVLIESSSASSCEQSLLDNYHRTIEEGGGIGELQLKEDLADAMLESPGIRDTGGRCVIVQMKPAVAKVVNPLGTVVNVHSDEEADIEVFEEAIHENCDETLFRPVVAPKIVLNHDKVQYGDNILTKSLESTTEVAVKILKKSTANIEKSIPKMTATESKPKENTKESKKSRNKIVANVKIEPIFDLFDSKPITKISSEPRITTEIEKITPLVPLEKLNIDFERSNKHILDFPPLDNDNFFSLENISKDTFEDASEEPTRTESKKSKNKGIKNNLDNLSETNSSEENILEEKVVTKRNRKPKSKLGVKIINTNNENTNTYIEKNIDSVSAEITLPAPQKKSWSNIAASKPKQKCLIDCTEDDKTFDLPKIDFVDEEFTIQLPKKATPVLSNISDFININDTEEEKFDTDTDKDIFSIPDIPESDDSVLFKTHKCSDDEKGELSSSPADTTESDDSGKISTTTVLLTETKVTSNAKNCRKKKKKK</sequence>
<reference evidence="3" key="1">
    <citation type="submission" date="2022-01" db="EMBL/GenBank/DDBJ databases">
        <authorList>
            <person name="King R."/>
        </authorList>
    </citation>
    <scope>NUCLEOTIDE SEQUENCE</scope>
</reference>
<dbReference type="Gene3D" id="2.130.10.10">
    <property type="entry name" value="YVTN repeat-like/Quinoprotein amine dehydrogenase"/>
    <property type="match status" value="1"/>
</dbReference>
<feature type="compositionally biased region" description="Polar residues" evidence="1">
    <location>
        <begin position="984"/>
        <end position="994"/>
    </location>
</feature>
<dbReference type="InterPro" id="IPR015943">
    <property type="entry name" value="WD40/YVTN_repeat-like_dom_sf"/>
</dbReference>
<dbReference type="Pfam" id="PF21034">
    <property type="entry name" value="BCAS3_WD40"/>
    <property type="match status" value="1"/>
</dbReference>
<keyword evidence="4" id="KW-1185">Reference proteome</keyword>
<dbReference type="InterPro" id="IPR045142">
    <property type="entry name" value="BCAS3-like"/>
</dbReference>
<dbReference type="AlphaFoldDB" id="A0A9P0GCW1"/>
<feature type="region of interest" description="Disordered" evidence="1">
    <location>
        <begin position="960"/>
        <end position="994"/>
    </location>
</feature>
<feature type="compositionally biased region" description="Polar residues" evidence="1">
    <location>
        <begin position="284"/>
        <end position="301"/>
    </location>
</feature>
<dbReference type="SUPFAM" id="SSF50978">
    <property type="entry name" value="WD40 repeat-like"/>
    <property type="match status" value="1"/>
</dbReference>
<proteinExistence type="predicted"/>
<dbReference type="GO" id="GO:0005737">
    <property type="term" value="C:cytoplasm"/>
    <property type="evidence" value="ECO:0007669"/>
    <property type="project" value="TreeGrafter"/>
</dbReference>
<evidence type="ECO:0000256" key="1">
    <source>
        <dbReference type="SAM" id="MobiDB-lite"/>
    </source>
</evidence>
<feature type="compositionally biased region" description="Basic and acidic residues" evidence="1">
    <location>
        <begin position="868"/>
        <end position="879"/>
    </location>
</feature>
<evidence type="ECO:0000259" key="2">
    <source>
        <dbReference type="Pfam" id="PF21034"/>
    </source>
</evidence>
<dbReference type="InterPro" id="IPR048382">
    <property type="entry name" value="BCAS3_WD40"/>
</dbReference>